<feature type="non-terminal residue" evidence="1">
    <location>
        <position position="36"/>
    </location>
</feature>
<protein>
    <submittedName>
        <fullName evidence="1">Uncharacterized protein</fullName>
    </submittedName>
</protein>
<feature type="non-terminal residue" evidence="1">
    <location>
        <position position="1"/>
    </location>
</feature>
<organism evidence="1">
    <name type="scientific">Nothobranchius furzeri</name>
    <name type="common">Turquoise killifish</name>
    <dbReference type="NCBI Taxonomy" id="105023"/>
    <lineage>
        <taxon>Eukaryota</taxon>
        <taxon>Metazoa</taxon>
        <taxon>Chordata</taxon>
        <taxon>Craniata</taxon>
        <taxon>Vertebrata</taxon>
        <taxon>Euteleostomi</taxon>
        <taxon>Actinopterygii</taxon>
        <taxon>Neopterygii</taxon>
        <taxon>Teleostei</taxon>
        <taxon>Neoteleostei</taxon>
        <taxon>Acanthomorphata</taxon>
        <taxon>Ovalentaria</taxon>
        <taxon>Atherinomorphae</taxon>
        <taxon>Cyprinodontiformes</taxon>
        <taxon>Nothobranchiidae</taxon>
        <taxon>Nothobranchius</taxon>
    </lineage>
</organism>
<accession>A0A1A7ZQ58</accession>
<name>A0A1A7ZQ58_NOTFU</name>
<reference evidence="1" key="2">
    <citation type="submission" date="2016-06" db="EMBL/GenBank/DDBJ databases">
        <title>The genome of a short-lived fish provides insights into sex chromosome evolution and the genetic control of aging.</title>
        <authorList>
            <person name="Reichwald K."/>
            <person name="Felder M."/>
            <person name="Petzold A."/>
            <person name="Koch P."/>
            <person name="Groth M."/>
            <person name="Platzer M."/>
        </authorList>
    </citation>
    <scope>NUCLEOTIDE SEQUENCE</scope>
    <source>
        <tissue evidence="1">Brain</tissue>
    </source>
</reference>
<reference evidence="1" key="1">
    <citation type="submission" date="2016-05" db="EMBL/GenBank/DDBJ databases">
        <authorList>
            <person name="Lavstsen T."/>
            <person name="Jespersen J.S."/>
        </authorList>
    </citation>
    <scope>NUCLEOTIDE SEQUENCE</scope>
    <source>
        <tissue evidence="1">Brain</tissue>
    </source>
</reference>
<dbReference type="EMBL" id="HADY01006502">
    <property type="protein sequence ID" value="SBP44987.1"/>
    <property type="molecule type" value="Transcribed_RNA"/>
</dbReference>
<sequence length="36" mass="4056">RTADRIRFLCFILPVHDCPRCLTAPVVVGRGEVMLT</sequence>
<gene>
    <name evidence="1" type="primary">Nfu_g_1_023179</name>
</gene>
<evidence type="ECO:0000313" key="1">
    <source>
        <dbReference type="EMBL" id="SBP44987.1"/>
    </source>
</evidence>
<proteinExistence type="predicted"/>
<dbReference type="AlphaFoldDB" id="A0A1A7ZQ58"/>